<gene>
    <name evidence="6" type="ORF">SAMN05443428_102160</name>
</gene>
<evidence type="ECO:0000256" key="1">
    <source>
        <dbReference type="ARBA" id="ARBA00023015"/>
    </source>
</evidence>
<dbReference type="CDD" id="cd06267">
    <property type="entry name" value="PBP1_LacI_sugar_binding-like"/>
    <property type="match status" value="1"/>
</dbReference>
<evidence type="ECO:0000259" key="5">
    <source>
        <dbReference type="PROSITE" id="PS50943"/>
    </source>
</evidence>
<keyword evidence="7" id="KW-1185">Reference proteome</keyword>
<dbReference type="SUPFAM" id="SSF53822">
    <property type="entry name" value="Periplasmic binding protein-like I"/>
    <property type="match status" value="1"/>
</dbReference>
<keyword evidence="3" id="KW-0804">Transcription</keyword>
<organism evidence="6 7">
    <name type="scientific">Caloramator quimbayensis</name>
    <dbReference type="NCBI Taxonomy" id="1147123"/>
    <lineage>
        <taxon>Bacteria</taxon>
        <taxon>Bacillati</taxon>
        <taxon>Bacillota</taxon>
        <taxon>Clostridia</taxon>
        <taxon>Eubacteriales</taxon>
        <taxon>Clostridiaceae</taxon>
        <taxon>Caloramator</taxon>
    </lineage>
</organism>
<dbReference type="GO" id="GO:0003700">
    <property type="term" value="F:DNA-binding transcription factor activity"/>
    <property type="evidence" value="ECO:0007669"/>
    <property type="project" value="TreeGrafter"/>
</dbReference>
<dbReference type="InterPro" id="IPR001387">
    <property type="entry name" value="Cro/C1-type_HTH"/>
</dbReference>
<keyword evidence="2" id="KW-0238">DNA-binding</keyword>
<dbReference type="InterPro" id="IPR010982">
    <property type="entry name" value="Lambda_DNA-bd_dom_sf"/>
</dbReference>
<dbReference type="Gene3D" id="3.40.50.2300">
    <property type="match status" value="2"/>
</dbReference>
<dbReference type="InterPro" id="IPR028082">
    <property type="entry name" value="Peripla_BP_I"/>
</dbReference>
<dbReference type="InterPro" id="IPR046335">
    <property type="entry name" value="LacI/GalR-like_sensor"/>
</dbReference>
<dbReference type="RefSeq" id="WP_078695454.1">
    <property type="nucleotide sequence ID" value="NZ_FUYH01000002.1"/>
</dbReference>
<keyword evidence="1" id="KW-0805">Transcription regulation</keyword>
<dbReference type="CDD" id="cd01392">
    <property type="entry name" value="HTH_LacI"/>
    <property type="match status" value="1"/>
</dbReference>
<dbReference type="AlphaFoldDB" id="A0A1T4WMR0"/>
<evidence type="ECO:0000256" key="2">
    <source>
        <dbReference type="ARBA" id="ARBA00023125"/>
    </source>
</evidence>
<dbReference type="Pfam" id="PF00356">
    <property type="entry name" value="LacI"/>
    <property type="match status" value="1"/>
</dbReference>
<dbReference type="PANTHER" id="PTHR30146:SF109">
    <property type="entry name" value="HTH-TYPE TRANSCRIPTIONAL REGULATOR GALS"/>
    <property type="match status" value="1"/>
</dbReference>
<protein>
    <submittedName>
        <fullName evidence="6">Transcriptional regulator, LacI family</fullName>
    </submittedName>
</protein>
<dbReference type="OrthoDB" id="9789891at2"/>
<name>A0A1T4WMR0_9CLOT</name>
<feature type="domain" description="HTH cro/C1-type" evidence="5">
    <location>
        <begin position="2"/>
        <end position="53"/>
    </location>
</feature>
<dbReference type="SUPFAM" id="SSF47413">
    <property type="entry name" value="lambda repressor-like DNA-binding domains"/>
    <property type="match status" value="1"/>
</dbReference>
<dbReference type="PRINTS" id="PR00036">
    <property type="entry name" value="HTHLACI"/>
</dbReference>
<dbReference type="Pfam" id="PF13377">
    <property type="entry name" value="Peripla_BP_3"/>
    <property type="match status" value="1"/>
</dbReference>
<feature type="domain" description="HTH lacI-type" evidence="4">
    <location>
        <begin position="5"/>
        <end position="59"/>
    </location>
</feature>
<dbReference type="STRING" id="1147123.SAMN05443428_102160"/>
<evidence type="ECO:0000256" key="3">
    <source>
        <dbReference type="ARBA" id="ARBA00023163"/>
    </source>
</evidence>
<dbReference type="InterPro" id="IPR000843">
    <property type="entry name" value="HTH_LacI"/>
</dbReference>
<reference evidence="7" key="1">
    <citation type="submission" date="2017-02" db="EMBL/GenBank/DDBJ databases">
        <authorList>
            <person name="Varghese N."/>
            <person name="Submissions S."/>
        </authorList>
    </citation>
    <scope>NUCLEOTIDE SEQUENCE [LARGE SCALE GENOMIC DNA]</scope>
    <source>
        <strain evidence="7">USBA 833</strain>
    </source>
</reference>
<dbReference type="SMART" id="SM00354">
    <property type="entry name" value="HTH_LACI"/>
    <property type="match status" value="1"/>
</dbReference>
<dbReference type="EMBL" id="FUYH01000002">
    <property type="protein sequence ID" value="SKA78626.1"/>
    <property type="molecule type" value="Genomic_DNA"/>
</dbReference>
<evidence type="ECO:0000259" key="4">
    <source>
        <dbReference type="PROSITE" id="PS50932"/>
    </source>
</evidence>
<dbReference type="PROSITE" id="PS50932">
    <property type="entry name" value="HTH_LACI_2"/>
    <property type="match status" value="1"/>
</dbReference>
<proteinExistence type="predicted"/>
<evidence type="ECO:0000313" key="6">
    <source>
        <dbReference type="EMBL" id="SKA78626.1"/>
    </source>
</evidence>
<evidence type="ECO:0000313" key="7">
    <source>
        <dbReference type="Proteomes" id="UP000190105"/>
    </source>
</evidence>
<sequence length="344" mass="38328">MEKNLTIKDVAKKAGVSVSTVSRAFNNYSDINPETRENILKIAQELNYKPNIVAKSLSSNRNFRLGMIVEDYNITGMLNPLVFQIMMSFKSTADKLGYEVVLLSTNTDTQKSVKLSTIYSQKQFDGAFIMGLKLSDDYYRELIEFNHPCVLYDIYINNPNVGCVGVDNTKGSFLAVEHLINLGHKKIAMINGHKDAFVSYERLDGYMLALNRYALPVDKSLIYYADFTDQGAAAAVEELLIRHKDITAIFCASDLMAIGAINALNNRGYSVPDDISIVGFDDLYLAQLSNPKLTTIKQDAQAIGESVANLLINLISEQRIGRVVIQPEIVIRESTKAQYLKANP</sequence>
<dbReference type="PROSITE" id="PS50943">
    <property type="entry name" value="HTH_CROC1"/>
    <property type="match status" value="1"/>
</dbReference>
<dbReference type="GO" id="GO:0000976">
    <property type="term" value="F:transcription cis-regulatory region binding"/>
    <property type="evidence" value="ECO:0007669"/>
    <property type="project" value="TreeGrafter"/>
</dbReference>
<dbReference type="Gene3D" id="1.10.260.40">
    <property type="entry name" value="lambda repressor-like DNA-binding domains"/>
    <property type="match status" value="1"/>
</dbReference>
<dbReference type="PANTHER" id="PTHR30146">
    <property type="entry name" value="LACI-RELATED TRANSCRIPTIONAL REPRESSOR"/>
    <property type="match status" value="1"/>
</dbReference>
<accession>A0A1T4WMR0</accession>
<dbReference type="Proteomes" id="UP000190105">
    <property type="component" value="Unassembled WGS sequence"/>
</dbReference>